<keyword evidence="2" id="KW-1185">Reference proteome</keyword>
<organism evidence="1 2">
    <name type="scientific">Peromyscus maniculatus bairdii</name>
    <name type="common">Prairie deer mouse</name>
    <dbReference type="NCBI Taxonomy" id="230844"/>
    <lineage>
        <taxon>Eukaryota</taxon>
        <taxon>Metazoa</taxon>
        <taxon>Chordata</taxon>
        <taxon>Craniata</taxon>
        <taxon>Vertebrata</taxon>
        <taxon>Euteleostomi</taxon>
        <taxon>Mammalia</taxon>
        <taxon>Eutheria</taxon>
        <taxon>Euarchontoglires</taxon>
        <taxon>Glires</taxon>
        <taxon>Rodentia</taxon>
        <taxon>Myomorpha</taxon>
        <taxon>Muroidea</taxon>
        <taxon>Cricetidae</taxon>
        <taxon>Neotominae</taxon>
        <taxon>Peromyscus</taxon>
    </lineage>
</organism>
<proteinExistence type="predicted"/>
<dbReference type="InterPro" id="IPR029367">
    <property type="entry name" value="SMIM10"/>
</dbReference>
<accession>A0A8C8W0Y7</accession>
<dbReference type="AlphaFoldDB" id="A0A8C8W0Y7"/>
<dbReference type="Proteomes" id="UP000694547">
    <property type="component" value="Chromosome 14"/>
</dbReference>
<evidence type="ECO:0000313" key="2">
    <source>
        <dbReference type="Proteomes" id="UP000694547"/>
    </source>
</evidence>
<dbReference type="GeneTree" id="ENSGT00980000198850"/>
<reference evidence="1 2" key="1">
    <citation type="submission" date="2018-10" db="EMBL/GenBank/DDBJ databases">
        <title>Improved assembly of the deer mouse Peromyscus maniculatus genome.</title>
        <authorList>
            <person name="Lassance J.-M."/>
            <person name="Hoekstra H.E."/>
        </authorList>
    </citation>
    <scope>NUCLEOTIDE SEQUENCE [LARGE SCALE GENOMIC DNA]</scope>
</reference>
<reference evidence="1" key="2">
    <citation type="submission" date="2025-08" db="UniProtKB">
        <authorList>
            <consortium name="Ensembl"/>
        </authorList>
    </citation>
    <scope>IDENTIFICATION</scope>
</reference>
<dbReference type="PANTHER" id="PTHR34446:SF5">
    <property type="entry name" value="SMALL INTEGRAL MEMBRANE PROTEIN 10-LIKE PROTEIN 1"/>
    <property type="match status" value="1"/>
</dbReference>
<reference evidence="1" key="3">
    <citation type="submission" date="2025-09" db="UniProtKB">
        <authorList>
            <consortium name="Ensembl"/>
        </authorList>
    </citation>
    <scope>IDENTIFICATION</scope>
</reference>
<name>A0A8C8W0Y7_PERMB</name>
<dbReference type="Pfam" id="PF15118">
    <property type="entry name" value="DUF4560"/>
    <property type="match status" value="1"/>
</dbReference>
<sequence length="71" mass="7863">MGKVLPSDSQAPQRGTVLGCGSLATTPYGVFCKGLSPTLLAFFELAWQLRMNFPYFYFAGLVKRVISEEKK</sequence>
<evidence type="ECO:0008006" key="3">
    <source>
        <dbReference type="Google" id="ProtNLM"/>
    </source>
</evidence>
<dbReference type="Ensembl" id="ENSPEMT00000036114.1">
    <property type="protein sequence ID" value="ENSPEMP00000029458.1"/>
    <property type="gene ID" value="ENSPEMG00000029044.1"/>
</dbReference>
<evidence type="ECO:0000313" key="1">
    <source>
        <dbReference type="Ensembl" id="ENSPEMP00000029458.1"/>
    </source>
</evidence>
<dbReference type="PANTHER" id="PTHR34446">
    <property type="entry name" value="SMALL INTEGRAL MEMBRANE PROTEIN 10"/>
    <property type="match status" value="1"/>
</dbReference>
<protein>
    <recommendedName>
        <fullName evidence="3">Small integral membrane protein 10-like protein 1</fullName>
    </recommendedName>
</protein>